<evidence type="ECO:0000313" key="3">
    <source>
        <dbReference type="EMBL" id="GIM67745.1"/>
    </source>
</evidence>
<dbReference type="Gene3D" id="3.40.50.150">
    <property type="entry name" value="Vaccinia Virus protein VP39"/>
    <property type="match status" value="1"/>
</dbReference>
<dbReference type="Pfam" id="PF08241">
    <property type="entry name" value="Methyltransf_11"/>
    <property type="match status" value="1"/>
</dbReference>
<dbReference type="PANTHER" id="PTHR44068">
    <property type="entry name" value="ZGC:194242"/>
    <property type="match status" value="1"/>
</dbReference>
<protein>
    <submittedName>
        <fullName evidence="3">Methyltransferase type 11</fullName>
    </submittedName>
</protein>
<dbReference type="InterPro" id="IPR029063">
    <property type="entry name" value="SAM-dependent_MTases_sf"/>
</dbReference>
<evidence type="ECO:0000256" key="1">
    <source>
        <dbReference type="ARBA" id="ARBA00022679"/>
    </source>
</evidence>
<name>A0A919SB63_9ACTN</name>
<keyword evidence="3" id="KW-0489">Methyltransferase</keyword>
<dbReference type="InterPro" id="IPR050447">
    <property type="entry name" value="Erg6_SMT_methyltransf"/>
</dbReference>
<feature type="domain" description="Methyltransferase type 11" evidence="2">
    <location>
        <begin position="68"/>
        <end position="165"/>
    </location>
</feature>
<dbReference type="PANTHER" id="PTHR44068:SF11">
    <property type="entry name" value="GERANYL DIPHOSPHATE 2-C-METHYLTRANSFERASE"/>
    <property type="match status" value="1"/>
</dbReference>
<gene>
    <name evidence="3" type="ORF">Aco04nite_07640</name>
</gene>
<keyword evidence="1" id="KW-0808">Transferase</keyword>
<dbReference type="CDD" id="cd02440">
    <property type="entry name" value="AdoMet_MTases"/>
    <property type="match status" value="1"/>
</dbReference>
<evidence type="ECO:0000259" key="2">
    <source>
        <dbReference type="Pfam" id="PF08241"/>
    </source>
</evidence>
<dbReference type="AlphaFoldDB" id="A0A919SB63"/>
<sequence>MENTTTAPEQIGELYDSMTRMSEVFNEGQEHLAYWYGPDDDADAVTAGLRLTRKVTDALGLRRGEHLLDAGCGVGAPGVMVARETGVQVTGITVSRVEAAVAEKRVHDNDLVGQVRFQHGNYEKMPFADGTFDAVMAIESLTHATDLPAALREFHRVLRPGGRVALSECTRAVGPTGEPVASMPDVFRPNQLLTTHEWVRALEDAGFAVEEYTQCGPRVYGLGLRYLDRANELHDTLTQEFGPDAVASLKQGYKAMFGGDPKAMGYAVVTARKPVVPASAA</sequence>
<comment type="caution">
    <text evidence="3">The sequence shown here is derived from an EMBL/GenBank/DDBJ whole genome shotgun (WGS) entry which is preliminary data.</text>
</comment>
<proteinExistence type="predicted"/>
<dbReference type="GO" id="GO:0032259">
    <property type="term" value="P:methylation"/>
    <property type="evidence" value="ECO:0007669"/>
    <property type="project" value="UniProtKB-KW"/>
</dbReference>
<dbReference type="GO" id="GO:0008757">
    <property type="term" value="F:S-adenosylmethionine-dependent methyltransferase activity"/>
    <property type="evidence" value="ECO:0007669"/>
    <property type="project" value="InterPro"/>
</dbReference>
<reference evidence="3" key="1">
    <citation type="submission" date="2021-03" db="EMBL/GenBank/DDBJ databases">
        <title>Whole genome shotgun sequence of Actinoplanes consettensis NBRC 14913.</title>
        <authorList>
            <person name="Komaki H."/>
            <person name="Tamura T."/>
        </authorList>
    </citation>
    <scope>NUCLEOTIDE SEQUENCE</scope>
    <source>
        <strain evidence="3">NBRC 14913</strain>
    </source>
</reference>
<dbReference type="Proteomes" id="UP000680865">
    <property type="component" value="Unassembled WGS sequence"/>
</dbReference>
<dbReference type="InterPro" id="IPR013216">
    <property type="entry name" value="Methyltransf_11"/>
</dbReference>
<organism evidence="3 4">
    <name type="scientific">Winogradskya consettensis</name>
    <dbReference type="NCBI Taxonomy" id="113560"/>
    <lineage>
        <taxon>Bacteria</taxon>
        <taxon>Bacillati</taxon>
        <taxon>Actinomycetota</taxon>
        <taxon>Actinomycetes</taxon>
        <taxon>Micromonosporales</taxon>
        <taxon>Micromonosporaceae</taxon>
        <taxon>Winogradskya</taxon>
    </lineage>
</organism>
<evidence type="ECO:0000313" key="4">
    <source>
        <dbReference type="Proteomes" id="UP000680865"/>
    </source>
</evidence>
<dbReference type="SUPFAM" id="SSF53335">
    <property type="entry name" value="S-adenosyl-L-methionine-dependent methyltransferases"/>
    <property type="match status" value="1"/>
</dbReference>
<keyword evidence="4" id="KW-1185">Reference proteome</keyword>
<accession>A0A919SB63</accession>
<dbReference type="RefSeq" id="WP_212995772.1">
    <property type="nucleotide sequence ID" value="NZ_BAAATW010000002.1"/>
</dbReference>
<dbReference type="EMBL" id="BOQP01000004">
    <property type="protein sequence ID" value="GIM67745.1"/>
    <property type="molecule type" value="Genomic_DNA"/>
</dbReference>